<dbReference type="Gene3D" id="2.60.120.460">
    <property type="entry name" value="YjbQ-like"/>
    <property type="match status" value="1"/>
</dbReference>
<comment type="similarity">
    <text evidence="1">Belongs to the UPF0047 family.</text>
</comment>
<evidence type="ECO:0000313" key="3">
    <source>
        <dbReference type="Proteomes" id="UP000177583"/>
    </source>
</evidence>
<reference evidence="2 3" key="1">
    <citation type="journal article" date="2016" name="Nat. Commun.">
        <title>Thousands of microbial genomes shed light on interconnected biogeochemical processes in an aquifer system.</title>
        <authorList>
            <person name="Anantharaman K."/>
            <person name="Brown C.T."/>
            <person name="Hug L.A."/>
            <person name="Sharon I."/>
            <person name="Castelle C.J."/>
            <person name="Probst A.J."/>
            <person name="Thomas B.C."/>
            <person name="Singh A."/>
            <person name="Wilkins M.J."/>
            <person name="Karaoz U."/>
            <person name="Brodie E.L."/>
            <person name="Williams K.H."/>
            <person name="Hubbard S.S."/>
            <person name="Banfield J.F."/>
        </authorList>
    </citation>
    <scope>NUCLEOTIDE SEQUENCE [LARGE SCALE GENOMIC DNA]</scope>
</reference>
<dbReference type="NCBIfam" id="TIGR00149">
    <property type="entry name" value="TIGR00149_YjbQ"/>
    <property type="match status" value="1"/>
</dbReference>
<organism evidence="2 3">
    <name type="scientific">Candidatus Lambdaproteobacteria bacterium RIFOXYD2_FULL_56_26</name>
    <dbReference type="NCBI Taxonomy" id="1817773"/>
    <lineage>
        <taxon>Bacteria</taxon>
        <taxon>Pseudomonadati</taxon>
        <taxon>Pseudomonadota</taxon>
        <taxon>Candidatus Lambdaproteobacteria</taxon>
    </lineage>
</organism>
<dbReference type="Pfam" id="PF01894">
    <property type="entry name" value="YjbQ"/>
    <property type="match status" value="1"/>
</dbReference>
<gene>
    <name evidence="2" type="ORF">A2557_05550</name>
</gene>
<dbReference type="Proteomes" id="UP000177583">
    <property type="component" value="Unassembled WGS sequence"/>
</dbReference>
<dbReference type="AlphaFoldDB" id="A0A1F6GPX8"/>
<accession>A0A1F6GPX8</accession>
<dbReference type="EMBL" id="MFNF01000048">
    <property type="protein sequence ID" value="OGH00197.1"/>
    <property type="molecule type" value="Genomic_DNA"/>
</dbReference>
<name>A0A1F6GPX8_9PROT</name>
<evidence type="ECO:0000256" key="1">
    <source>
        <dbReference type="ARBA" id="ARBA00005534"/>
    </source>
</evidence>
<dbReference type="InterPro" id="IPR001602">
    <property type="entry name" value="UPF0047_YjbQ-like"/>
</dbReference>
<proteinExistence type="inferred from homology"/>
<sequence>MAYQEFKLQVLTREKGCFVEITAEVNRILRERRWTKGLLNLLATHTTCGLTLNEHADPAVVKDLLGRLEEMIPTSRGADQHAEGNSAAHLKASFFGASLTLPVSNNSLELGTWAGVFVTEFDGPRTRTILLSFLH</sequence>
<dbReference type="SUPFAM" id="SSF111038">
    <property type="entry name" value="YjbQ-like"/>
    <property type="match status" value="1"/>
</dbReference>
<comment type="caution">
    <text evidence="2">The sequence shown here is derived from an EMBL/GenBank/DDBJ whole genome shotgun (WGS) entry which is preliminary data.</text>
</comment>
<dbReference type="PANTHER" id="PTHR30615">
    <property type="entry name" value="UNCHARACTERIZED PROTEIN YJBQ-RELATED"/>
    <property type="match status" value="1"/>
</dbReference>
<evidence type="ECO:0008006" key="4">
    <source>
        <dbReference type="Google" id="ProtNLM"/>
    </source>
</evidence>
<dbReference type="InterPro" id="IPR035917">
    <property type="entry name" value="YjbQ-like_sf"/>
</dbReference>
<dbReference type="PANTHER" id="PTHR30615:SF8">
    <property type="entry name" value="UPF0047 PROTEIN C4A8.02C"/>
    <property type="match status" value="1"/>
</dbReference>
<dbReference type="PIRSF" id="PIRSF004681">
    <property type="entry name" value="UCP004681"/>
    <property type="match status" value="1"/>
</dbReference>
<evidence type="ECO:0000313" key="2">
    <source>
        <dbReference type="EMBL" id="OGH00197.1"/>
    </source>
</evidence>
<protein>
    <recommendedName>
        <fullName evidence="4">Secondary thiamine-phosphate synthase enzyme</fullName>
    </recommendedName>
</protein>